<feature type="transmembrane region" description="Helical" evidence="1">
    <location>
        <begin position="6"/>
        <end position="26"/>
    </location>
</feature>
<reference evidence="2" key="1">
    <citation type="submission" date="2020-01" db="EMBL/GenBank/DDBJ databases">
        <authorList>
            <person name="Meier V. D."/>
            <person name="Meier V D."/>
        </authorList>
    </citation>
    <scope>NUCLEOTIDE SEQUENCE</scope>
    <source>
        <strain evidence="2">HLG_WM_MAG_04</strain>
    </source>
</reference>
<keyword evidence="1" id="KW-0812">Transmembrane</keyword>
<name>A0A6S6TE19_9BACT</name>
<accession>A0A6S6TE19</accession>
<protein>
    <submittedName>
        <fullName evidence="2">Uncharacterized protein</fullName>
    </submittedName>
</protein>
<dbReference type="AlphaFoldDB" id="A0A6S6TE19"/>
<keyword evidence="1" id="KW-0472">Membrane</keyword>
<dbReference type="EMBL" id="CACVAX010000039">
    <property type="protein sequence ID" value="CAA6813137.1"/>
    <property type="molecule type" value="Genomic_DNA"/>
</dbReference>
<evidence type="ECO:0000313" key="2">
    <source>
        <dbReference type="EMBL" id="CAA6813137.1"/>
    </source>
</evidence>
<sequence length="62" mass="7127">MHRSSIIIFGMVSSVWLIISCISLNVSKFYNELEVNLGTDLDTKPTTVLRDRNIYDTIEHLN</sequence>
<dbReference type="PROSITE" id="PS51257">
    <property type="entry name" value="PROKAR_LIPOPROTEIN"/>
    <property type="match status" value="1"/>
</dbReference>
<gene>
    <name evidence="2" type="ORF">HELGO_WM6487</name>
</gene>
<organism evidence="2">
    <name type="scientific">uncultured Sulfurovum sp</name>
    <dbReference type="NCBI Taxonomy" id="269237"/>
    <lineage>
        <taxon>Bacteria</taxon>
        <taxon>Pseudomonadati</taxon>
        <taxon>Campylobacterota</taxon>
        <taxon>Epsilonproteobacteria</taxon>
        <taxon>Campylobacterales</taxon>
        <taxon>Sulfurovaceae</taxon>
        <taxon>Sulfurovum</taxon>
        <taxon>environmental samples</taxon>
    </lineage>
</organism>
<evidence type="ECO:0000256" key="1">
    <source>
        <dbReference type="SAM" id="Phobius"/>
    </source>
</evidence>
<keyword evidence="1" id="KW-1133">Transmembrane helix</keyword>
<proteinExistence type="predicted"/>